<keyword evidence="3" id="KW-1185">Reference proteome</keyword>
<dbReference type="Gene3D" id="3.40.50.1820">
    <property type="entry name" value="alpha/beta hydrolase"/>
    <property type="match status" value="1"/>
</dbReference>
<evidence type="ECO:0000259" key="1">
    <source>
        <dbReference type="Pfam" id="PF08840"/>
    </source>
</evidence>
<dbReference type="EMBL" id="FZLN01000001">
    <property type="protein sequence ID" value="SNQ29089.1"/>
    <property type="molecule type" value="Genomic_DNA"/>
</dbReference>
<protein>
    <recommendedName>
        <fullName evidence="1">BAAT/Acyl-CoA thioester hydrolase C-terminal domain-containing protein</fullName>
    </recommendedName>
</protein>
<dbReference type="Pfam" id="PF08840">
    <property type="entry name" value="BAAT_C"/>
    <property type="match status" value="1"/>
</dbReference>
<accession>A0A217EF12</accession>
<sequence length="327" mass="36343">MVMLGGLIYSRLAFFELPQNQQHTIHFRHHSDVLEGTLLLPEGTSSPPVAILVHGDGAQDRWSNGGYALLSQFLVSKGIAVFSWDKPGIQASQGNWLAQRMSDRAAEAAEAARAVKMHPALAKSRIGFLGFSQAGWVIPQASQLVHTDFIILIGAAINWRKQGIYYTGQRLKAEGWSDSAITHAQQDEALKFDTTFTTKSSALPCQSICTRDDFERINALSDAKVDIMQVQSPTLLLMGADDLNVNAVESVATWQNMLPAQTPRCIYQVPHATHGLLKSEWFNYQLIAEWPIWKQGVYLMMARSAYAPSTLDQLADWILKQKCDIKT</sequence>
<evidence type="ECO:0000313" key="2">
    <source>
        <dbReference type="EMBL" id="SNQ29089.1"/>
    </source>
</evidence>
<name>A0A217EF12_9GAMM</name>
<dbReference type="InterPro" id="IPR014940">
    <property type="entry name" value="BAAT_C"/>
</dbReference>
<dbReference type="PANTHER" id="PTHR43265">
    <property type="entry name" value="ESTERASE ESTD"/>
    <property type="match status" value="1"/>
</dbReference>
<dbReference type="InterPro" id="IPR029058">
    <property type="entry name" value="AB_hydrolase_fold"/>
</dbReference>
<dbReference type="PANTHER" id="PTHR43265:SF1">
    <property type="entry name" value="ESTERASE ESTD"/>
    <property type="match status" value="1"/>
</dbReference>
<dbReference type="SUPFAM" id="SSF53474">
    <property type="entry name" value="alpha/beta-Hydrolases"/>
    <property type="match status" value="1"/>
</dbReference>
<evidence type="ECO:0000313" key="3">
    <source>
        <dbReference type="Proteomes" id="UP000243463"/>
    </source>
</evidence>
<dbReference type="GO" id="GO:0052689">
    <property type="term" value="F:carboxylic ester hydrolase activity"/>
    <property type="evidence" value="ECO:0007669"/>
    <property type="project" value="TreeGrafter"/>
</dbReference>
<dbReference type="RefSeq" id="WP_088823089.1">
    <property type="nucleotide sequence ID" value="NZ_FZLN01000001.1"/>
</dbReference>
<organism evidence="2 3">
    <name type="scientific">Acinetobacter apis</name>
    <dbReference type="NCBI Taxonomy" id="1229165"/>
    <lineage>
        <taxon>Bacteria</taxon>
        <taxon>Pseudomonadati</taxon>
        <taxon>Pseudomonadota</taxon>
        <taxon>Gammaproteobacteria</taxon>
        <taxon>Moraxellales</taxon>
        <taxon>Moraxellaceae</taxon>
        <taxon>Acinetobacter</taxon>
    </lineage>
</organism>
<dbReference type="AlphaFoldDB" id="A0A217EF12"/>
<reference evidence="3" key="1">
    <citation type="submission" date="2017-06" db="EMBL/GenBank/DDBJ databases">
        <authorList>
            <person name="Varghese N."/>
            <person name="Submissions S."/>
        </authorList>
    </citation>
    <scope>NUCLEOTIDE SEQUENCE [LARGE SCALE GENOMIC DNA]</scope>
    <source>
        <strain evidence="3">ANC 5114</strain>
    </source>
</reference>
<feature type="domain" description="BAAT/Acyl-CoA thioester hydrolase C-terminal" evidence="1">
    <location>
        <begin position="110"/>
        <end position="264"/>
    </location>
</feature>
<gene>
    <name evidence="2" type="ORF">SAMN05444584_1023</name>
</gene>
<proteinExistence type="predicted"/>
<dbReference type="InterPro" id="IPR053145">
    <property type="entry name" value="AB_hydrolase_Est10"/>
</dbReference>
<dbReference type="Proteomes" id="UP000243463">
    <property type="component" value="Unassembled WGS sequence"/>
</dbReference>